<feature type="transmembrane region" description="Helical" evidence="1">
    <location>
        <begin position="321"/>
        <end position="340"/>
    </location>
</feature>
<feature type="transmembrane region" description="Helical" evidence="1">
    <location>
        <begin position="275"/>
        <end position="301"/>
    </location>
</feature>
<dbReference type="STRING" id="1935.B1H20_28175"/>
<dbReference type="EMBL" id="CP020570">
    <property type="protein sequence ID" value="ARF64843.1"/>
    <property type="molecule type" value="Genomic_DNA"/>
</dbReference>
<feature type="transmembrane region" description="Helical" evidence="1">
    <location>
        <begin position="42"/>
        <end position="67"/>
    </location>
</feature>
<dbReference type="Proteomes" id="UP000192445">
    <property type="component" value="Chromosome"/>
</dbReference>
<dbReference type="OrthoDB" id="5147935at2"/>
<accession>A0A1V0UHX4</accession>
<evidence type="ECO:0000313" key="3">
    <source>
        <dbReference type="Proteomes" id="UP000192445"/>
    </source>
</evidence>
<dbReference type="AlphaFoldDB" id="A0A1V0UHX4"/>
<organism evidence="2 3">
    <name type="scientific">Streptomyces violaceoruber</name>
    <dbReference type="NCBI Taxonomy" id="1935"/>
    <lineage>
        <taxon>Bacteria</taxon>
        <taxon>Bacillati</taxon>
        <taxon>Actinomycetota</taxon>
        <taxon>Actinomycetes</taxon>
        <taxon>Kitasatosporales</taxon>
        <taxon>Streptomycetaceae</taxon>
        <taxon>Streptomyces</taxon>
        <taxon>Streptomyces violaceoruber group</taxon>
    </lineage>
</organism>
<protein>
    <recommendedName>
        <fullName evidence="4">Polysaccharide biosynthesis protein</fullName>
    </recommendedName>
</protein>
<name>A0A1V0UHX4_STRVN</name>
<sequence>MRARTAVLCSVADQGVAALTNILVLVAAARLTTVSDFARFSAVYLVFTVLLGVSGAYTGQPLVLLRGAGEETRGACRSAVVFTVLASAAVGAPLAAVCALLPGDTAGALAMLGLVLPVVLGQDAVRYAFSTLHKPHLALASDLLRLAGVLTALSAQTYGSSPARLVTVWGLSALPALLLSAVLLHRATARAPVRLRPLLRRGHLGQRFTVEFGVGNATGQLSVLGLGAVGNPLLVGALRGATTLFGPLNVLYTSATSFGPPLLGRIADERRRVRATAALAAVLAATAALWATALALLPAGAGRHLLGDTWPTAAALLPATGSQYAAMAAGTCGLLALRMLDPRTTLAIQVVFSLTSVAFLAGGYAVGGVPGAAWGLFLGSLCKATATWIRVARLRRRTGAADGVTADAAPSAAPGTY</sequence>
<gene>
    <name evidence="2" type="ORF">B1H20_28175</name>
</gene>
<evidence type="ECO:0000313" key="2">
    <source>
        <dbReference type="EMBL" id="ARF64843.1"/>
    </source>
</evidence>
<evidence type="ECO:0000256" key="1">
    <source>
        <dbReference type="SAM" id="Phobius"/>
    </source>
</evidence>
<dbReference type="KEGG" id="svu:B1H20_28175"/>
<reference evidence="2 3" key="1">
    <citation type="submission" date="2017-03" db="EMBL/GenBank/DDBJ databases">
        <title>Complete Genome Sequence of a natural compounds producer, Streptomyces violaceus S21.</title>
        <authorList>
            <person name="Zhong C."/>
            <person name="Zhao Z."/>
            <person name="Fu J."/>
            <person name="Zong G."/>
            <person name="Qin R."/>
            <person name="Cao G."/>
        </authorList>
    </citation>
    <scope>NUCLEOTIDE SEQUENCE [LARGE SCALE GENOMIC DNA]</scope>
    <source>
        <strain evidence="2 3">S21</strain>
    </source>
</reference>
<feature type="transmembrane region" description="Helical" evidence="1">
    <location>
        <begin position="79"/>
        <end position="102"/>
    </location>
</feature>
<proteinExistence type="predicted"/>
<feature type="transmembrane region" description="Helical" evidence="1">
    <location>
        <begin position="347"/>
        <end position="366"/>
    </location>
</feature>
<feature type="transmembrane region" description="Helical" evidence="1">
    <location>
        <begin position="165"/>
        <end position="184"/>
    </location>
</feature>
<dbReference type="RefSeq" id="WP_030187188.1">
    <property type="nucleotide sequence ID" value="NZ_CP020570.1"/>
</dbReference>
<evidence type="ECO:0008006" key="4">
    <source>
        <dbReference type="Google" id="ProtNLM"/>
    </source>
</evidence>
<feature type="transmembrane region" description="Helical" evidence="1">
    <location>
        <begin position="372"/>
        <end position="389"/>
    </location>
</feature>
<keyword evidence="1" id="KW-0472">Membrane</keyword>
<keyword evidence="1" id="KW-1133">Transmembrane helix</keyword>
<keyword evidence="1" id="KW-0812">Transmembrane</keyword>